<dbReference type="InterPro" id="IPR035093">
    <property type="entry name" value="RelE/ParE_toxin_dom_sf"/>
</dbReference>
<name>A0ABU4UF56_9GAMM</name>
<protein>
    <submittedName>
        <fullName evidence="1">Type II toxin-antitoxin system RelE/ParE family toxin</fullName>
    </submittedName>
</protein>
<reference evidence="1 2" key="1">
    <citation type="submission" date="2023-11" db="EMBL/GenBank/DDBJ databases">
        <authorList>
            <person name="Ouyang M.-Y."/>
        </authorList>
    </citation>
    <scope>NUCLEOTIDE SEQUENCE [LARGE SCALE GENOMIC DNA]</scope>
    <source>
        <strain evidence="1 2">OY6</strain>
    </source>
</reference>
<proteinExistence type="predicted"/>
<dbReference type="PANTHER" id="PTHR40266">
    <property type="entry name" value="TOXIN HIGB-1"/>
    <property type="match status" value="1"/>
</dbReference>
<organism evidence="1 2">
    <name type="scientific">Methylomonas defluvii</name>
    <dbReference type="NCBI Taxonomy" id="3045149"/>
    <lineage>
        <taxon>Bacteria</taxon>
        <taxon>Pseudomonadati</taxon>
        <taxon>Pseudomonadota</taxon>
        <taxon>Gammaproteobacteria</taxon>
        <taxon>Methylococcales</taxon>
        <taxon>Methylococcaceae</taxon>
        <taxon>Methylomonas</taxon>
    </lineage>
</organism>
<accession>A0ABU4UF56</accession>
<dbReference type="RefSeq" id="WP_319961705.1">
    <property type="nucleotide sequence ID" value="NZ_JAXARY010000010.1"/>
</dbReference>
<dbReference type="EMBL" id="JAXARY010000010">
    <property type="protein sequence ID" value="MDX8128013.1"/>
    <property type="molecule type" value="Genomic_DNA"/>
</dbReference>
<gene>
    <name evidence="1" type="ORF">QLH52_12025</name>
</gene>
<dbReference type="SUPFAM" id="SSF143011">
    <property type="entry name" value="RelE-like"/>
    <property type="match status" value="1"/>
</dbReference>
<dbReference type="PANTHER" id="PTHR40266:SF2">
    <property type="entry name" value="TOXIN HIGB-1"/>
    <property type="match status" value="1"/>
</dbReference>
<dbReference type="Gene3D" id="3.30.2310.20">
    <property type="entry name" value="RelE-like"/>
    <property type="match status" value="1"/>
</dbReference>
<sequence length="92" mass="10508">MIKSFRHKGIQQFFEAGSKSGINAEHAPKLSRQLLLLNAAKTPQEMDVAGWKLHPLKGDLVEHWAVKVSGNWRLTFMFEGEDAVLVDYQDYH</sequence>
<dbReference type="Pfam" id="PF05015">
    <property type="entry name" value="HigB-like_toxin"/>
    <property type="match status" value="1"/>
</dbReference>
<comment type="caution">
    <text evidence="1">The sequence shown here is derived from an EMBL/GenBank/DDBJ whole genome shotgun (WGS) entry which is preliminary data.</text>
</comment>
<dbReference type="Proteomes" id="UP001284537">
    <property type="component" value="Unassembled WGS sequence"/>
</dbReference>
<dbReference type="InterPro" id="IPR007711">
    <property type="entry name" value="HigB-1"/>
</dbReference>
<evidence type="ECO:0000313" key="1">
    <source>
        <dbReference type="EMBL" id="MDX8128013.1"/>
    </source>
</evidence>
<keyword evidence="2" id="KW-1185">Reference proteome</keyword>
<evidence type="ECO:0000313" key="2">
    <source>
        <dbReference type="Proteomes" id="UP001284537"/>
    </source>
</evidence>